<feature type="binding site" evidence="5">
    <location>
        <position position="203"/>
    </location>
    <ligand>
        <name>substrate</name>
    </ligand>
</feature>
<evidence type="ECO:0000256" key="5">
    <source>
        <dbReference type="PIRSR" id="PIRSR039026-2"/>
    </source>
</evidence>
<keyword evidence="8" id="KW-1185">Reference proteome</keyword>
<dbReference type="InterPro" id="IPR026289">
    <property type="entry name" value="SBP_TakP-like"/>
</dbReference>
<keyword evidence="2 6" id="KW-0732">Signal</keyword>
<dbReference type="NCBIfam" id="NF037995">
    <property type="entry name" value="TRAP_S1"/>
    <property type="match status" value="1"/>
</dbReference>
<dbReference type="PANTHER" id="PTHR33376:SF5">
    <property type="entry name" value="EXTRACYTOPLASMIC SOLUTE RECEPTOR PROTEIN"/>
    <property type="match status" value="1"/>
</dbReference>
<accession>A0AAW9SBC7</accession>
<dbReference type="CDD" id="cd13604">
    <property type="entry name" value="PBP2_TRAP_ketoacid_lactate_like"/>
    <property type="match status" value="1"/>
</dbReference>
<comment type="subcellular location">
    <subcellularLocation>
        <location evidence="1">Periplasm</location>
    </subcellularLocation>
</comment>
<evidence type="ECO:0000313" key="8">
    <source>
        <dbReference type="Proteomes" id="UP001428774"/>
    </source>
</evidence>
<dbReference type="Gene3D" id="3.40.190.10">
    <property type="entry name" value="Periplasmic binding protein-like II"/>
    <property type="match status" value="1"/>
</dbReference>
<dbReference type="GO" id="GO:0055085">
    <property type="term" value="P:transmembrane transport"/>
    <property type="evidence" value="ECO:0007669"/>
    <property type="project" value="InterPro"/>
</dbReference>
<evidence type="ECO:0000256" key="2">
    <source>
        <dbReference type="ARBA" id="ARBA00022729"/>
    </source>
</evidence>
<keyword evidence="3" id="KW-0574">Periplasm</keyword>
<keyword evidence="5" id="KW-0479">Metal-binding</keyword>
<feature type="binding site" evidence="4">
    <location>
        <position position="166"/>
    </location>
    <ligand>
        <name>substrate</name>
    </ligand>
</feature>
<evidence type="ECO:0000256" key="3">
    <source>
        <dbReference type="ARBA" id="ARBA00022764"/>
    </source>
</evidence>
<reference evidence="7 8" key="1">
    <citation type="submission" date="2024-05" db="EMBL/GenBank/DDBJ databases">
        <title>Genome sequence of Ponticoccus litoralis KCCM 90028.</title>
        <authorList>
            <person name="Kim J.M."/>
            <person name="Lee J.K."/>
            <person name="Choi B.J."/>
            <person name="Bayburt H."/>
            <person name="Baek J.H."/>
            <person name="Jeon C.O."/>
        </authorList>
    </citation>
    <scope>NUCLEOTIDE SEQUENCE [LARGE SCALE GENOMIC DNA]</scope>
    <source>
        <strain evidence="7 8">KCCM 90028</strain>
    </source>
</reference>
<evidence type="ECO:0000256" key="6">
    <source>
        <dbReference type="SAM" id="SignalP"/>
    </source>
</evidence>
<evidence type="ECO:0000256" key="1">
    <source>
        <dbReference type="ARBA" id="ARBA00004418"/>
    </source>
</evidence>
<dbReference type="EMBL" id="JBDNCH010000002">
    <property type="protein sequence ID" value="MEN9061304.1"/>
    <property type="molecule type" value="Genomic_DNA"/>
</dbReference>
<feature type="signal peptide" evidence="6">
    <location>
        <begin position="1"/>
        <end position="20"/>
    </location>
</feature>
<dbReference type="GO" id="GO:0031317">
    <property type="term" value="C:tripartite ATP-independent periplasmic transporter complex"/>
    <property type="evidence" value="ECO:0007669"/>
    <property type="project" value="InterPro"/>
</dbReference>
<sequence length="340" mass="37065">MKTLTSAVALSMALTGAAHAQDPVMQSIYPSSLPLLGSSGVTLTEQVSKLTGGELNIEFNEPGAIVGGNEMWDAISTGAVDAGWYSPGFAQGIIPSTAIFTAVPFGPDVREYTAWWYEGGGKELWAEITEPYNIHTELCTILVPEASGWFANEINKPEDLQGVKMRIFGLGANVMQKLGVEAQSMPVADTLTGLRLGTIDAAEVSFPLIDKSVSMNDYAGNYYFPGWHQQTSLITFIINQDVWDGLDEQKQFAIQTACAANVALTSAEGEAKQLEPLAQLEEAGVTVHQWNDEMMDAFRGAWDEVVAEQSEADADFKRAWESLSQFRQDFAKWADLAYIK</sequence>
<dbReference type="GO" id="GO:0042597">
    <property type="term" value="C:periplasmic space"/>
    <property type="evidence" value="ECO:0007669"/>
    <property type="project" value="UniProtKB-SubCell"/>
</dbReference>
<evidence type="ECO:0000256" key="4">
    <source>
        <dbReference type="PIRSR" id="PIRSR039026-1"/>
    </source>
</evidence>
<dbReference type="PIRSF" id="PIRSF039026">
    <property type="entry name" value="SiaP"/>
    <property type="match status" value="1"/>
</dbReference>
<dbReference type="RefSeq" id="WP_347166389.1">
    <property type="nucleotide sequence ID" value="NZ_JBDNCH010000002.1"/>
</dbReference>
<feature type="binding site" evidence="4">
    <location>
        <position position="145"/>
    </location>
    <ligand>
        <name>substrate</name>
    </ligand>
</feature>
<dbReference type="Gene3D" id="3.40.190.170">
    <property type="entry name" value="Bacterial extracellular solute-binding protein, family 7"/>
    <property type="match status" value="1"/>
</dbReference>
<dbReference type="PANTHER" id="PTHR33376">
    <property type="match status" value="1"/>
</dbReference>
<protein>
    <submittedName>
        <fullName evidence="7">TRAP transporter substrate-binding protein</fullName>
    </submittedName>
</protein>
<dbReference type="GO" id="GO:0046872">
    <property type="term" value="F:metal ion binding"/>
    <property type="evidence" value="ECO:0007669"/>
    <property type="project" value="UniProtKB-KW"/>
</dbReference>
<dbReference type="InterPro" id="IPR038404">
    <property type="entry name" value="TRAP_DctP_sf"/>
</dbReference>
<dbReference type="AlphaFoldDB" id="A0AAW9SBC7"/>
<proteinExistence type="predicted"/>
<dbReference type="Pfam" id="PF03480">
    <property type="entry name" value="DctP"/>
    <property type="match status" value="1"/>
</dbReference>
<feature type="chain" id="PRO_5043364948" evidence="6">
    <location>
        <begin position="21"/>
        <end position="340"/>
    </location>
</feature>
<evidence type="ECO:0000313" key="7">
    <source>
        <dbReference type="EMBL" id="MEN9061304.1"/>
    </source>
</evidence>
<dbReference type="InterPro" id="IPR018389">
    <property type="entry name" value="DctP_fam"/>
</dbReference>
<feature type="binding site" evidence="5">
    <location>
        <position position="229"/>
    </location>
    <ligand>
        <name>substrate</name>
    </ligand>
</feature>
<gene>
    <name evidence="7" type="ORF">ABFB10_09865</name>
</gene>
<comment type="caution">
    <text evidence="7">The sequence shown here is derived from an EMBL/GenBank/DDBJ whole genome shotgun (WGS) entry which is preliminary data.</text>
</comment>
<dbReference type="Proteomes" id="UP001428774">
    <property type="component" value="Unassembled WGS sequence"/>
</dbReference>
<organism evidence="7 8">
    <name type="scientific">Ponticoccus litoralis</name>
    <dbReference type="NCBI Taxonomy" id="422297"/>
    <lineage>
        <taxon>Bacteria</taxon>
        <taxon>Pseudomonadati</taxon>
        <taxon>Pseudomonadota</taxon>
        <taxon>Alphaproteobacteria</taxon>
        <taxon>Rhodobacterales</taxon>
        <taxon>Roseobacteraceae</taxon>
        <taxon>Ponticoccus</taxon>
    </lineage>
</organism>
<name>A0AAW9SBC7_9RHOB</name>